<name>A0A6A4BJZ8_9STRA</name>
<organism evidence="2 3">
    <name type="scientific">Phytophthora fragariae</name>
    <dbReference type="NCBI Taxonomy" id="53985"/>
    <lineage>
        <taxon>Eukaryota</taxon>
        <taxon>Sar</taxon>
        <taxon>Stramenopiles</taxon>
        <taxon>Oomycota</taxon>
        <taxon>Peronosporomycetes</taxon>
        <taxon>Peronosporales</taxon>
        <taxon>Peronosporaceae</taxon>
        <taxon>Phytophthora</taxon>
    </lineage>
</organism>
<feature type="compositionally biased region" description="Low complexity" evidence="1">
    <location>
        <begin position="107"/>
        <end position="126"/>
    </location>
</feature>
<reference evidence="2 3" key="1">
    <citation type="submission" date="2018-08" db="EMBL/GenBank/DDBJ databases">
        <title>Genomic investigation of the strawberry pathogen Phytophthora fragariae indicates pathogenicity is determined by transcriptional variation in three key races.</title>
        <authorList>
            <person name="Adams T.M."/>
            <person name="Armitage A.D."/>
            <person name="Sobczyk M.K."/>
            <person name="Bates H.J."/>
            <person name="Dunwell J.M."/>
            <person name="Nellist C.F."/>
            <person name="Harrison R.J."/>
        </authorList>
    </citation>
    <scope>NUCLEOTIDE SEQUENCE [LARGE SCALE GENOMIC DNA]</scope>
    <source>
        <strain evidence="2 3">A4</strain>
    </source>
</reference>
<feature type="compositionally biased region" description="Basic and acidic residues" evidence="1">
    <location>
        <begin position="40"/>
        <end position="66"/>
    </location>
</feature>
<dbReference type="EMBL" id="QXGE01004100">
    <property type="protein sequence ID" value="KAE9271974.1"/>
    <property type="molecule type" value="Genomic_DNA"/>
</dbReference>
<accession>A0A6A4BJZ8</accession>
<feature type="compositionally biased region" description="Polar residues" evidence="1">
    <location>
        <begin position="127"/>
        <end position="136"/>
    </location>
</feature>
<evidence type="ECO:0000313" key="3">
    <source>
        <dbReference type="Proteomes" id="UP000437068"/>
    </source>
</evidence>
<sequence length="344" mass="36601">MSPTTDPEYSRLATWHDGSARRKYAQITPTEPIPPCAEISRSDRTAESQDQRTGRDHGRDHGRDPSRILCLVSAHATEAADRVSTDDATPDPSSCRSLGQEDGLTRQDPTSDTQGDGDSSDLYDLGQVNQPVVTSGGNQGGHQLETWCGSAESTYGGVERDLDPAVSHDLVGDELGRSVPLDYKKRQGSDQTSGQVASSDDSSADRVVDKQVCCPDSGDLRAEDVEAKMVVLPEVMSATEEMTFNDIHAGDPTINTAGQIGHLQLIWRNQYVTIDKGRTLPLAARGIASDVNEGVANGGDKILGAIAASITPQGGVVVEDEGDLHDLVTVNRLGKILSTETGLP</sequence>
<feature type="region of interest" description="Disordered" evidence="1">
    <location>
        <begin position="1"/>
        <end position="145"/>
    </location>
</feature>
<gene>
    <name evidence="2" type="ORF">PF001_g28141</name>
</gene>
<protein>
    <submittedName>
        <fullName evidence="2">Uncharacterized protein</fullName>
    </submittedName>
</protein>
<dbReference type="AlphaFoldDB" id="A0A6A4BJZ8"/>
<evidence type="ECO:0000256" key="1">
    <source>
        <dbReference type="SAM" id="MobiDB-lite"/>
    </source>
</evidence>
<feature type="region of interest" description="Disordered" evidence="1">
    <location>
        <begin position="182"/>
        <end position="207"/>
    </location>
</feature>
<evidence type="ECO:0000313" key="2">
    <source>
        <dbReference type="EMBL" id="KAE9271974.1"/>
    </source>
</evidence>
<comment type="caution">
    <text evidence="2">The sequence shown here is derived from an EMBL/GenBank/DDBJ whole genome shotgun (WGS) entry which is preliminary data.</text>
</comment>
<dbReference type="Proteomes" id="UP000437068">
    <property type="component" value="Unassembled WGS sequence"/>
</dbReference>
<proteinExistence type="predicted"/>